<organism evidence="1">
    <name type="scientific">Alicyclobacillus phage KKP_3916</name>
    <dbReference type="NCBI Taxonomy" id="3040651"/>
    <lineage>
        <taxon>Viruses</taxon>
        <taxon>Duplodnaviria</taxon>
        <taxon>Heunggongvirae</taxon>
        <taxon>Uroviricota</taxon>
        <taxon>Caudoviricetes</taxon>
    </lineage>
</organism>
<evidence type="ECO:0000313" key="1">
    <source>
        <dbReference type="EMBL" id="WJJ55321.1"/>
    </source>
</evidence>
<dbReference type="EMBL" id="OQ846916">
    <property type="protein sequence ID" value="WJJ55321.1"/>
    <property type="molecule type" value="Genomic_DNA"/>
</dbReference>
<gene>
    <name evidence="1" type="ORF">QB910_000077</name>
</gene>
<proteinExistence type="predicted"/>
<reference evidence="1" key="1">
    <citation type="submission" date="2023-04" db="EMBL/GenBank/DDBJ databases">
        <title>Characterization and genome study of newly isolated Alicyclobacillus-specific phaga.</title>
        <authorList>
            <person name="Shymialevich D."/>
            <person name="Wojcicki M."/>
            <person name="Srednicka P."/>
            <person name="Swider O."/>
        </authorList>
    </citation>
    <scope>NUCLEOTIDE SEQUENCE</scope>
</reference>
<accession>A0AAT9V8A9</accession>
<sequence>MPQINKSDLVVIGCICDSLMFYTNAGEVRDIINEILSEDERKAYSNALNELFPDGECNNDEPLHAIREELRTRLIAFKEAIQSGVDSAGTEETVQAE</sequence>
<protein>
    <submittedName>
        <fullName evidence="1">Uncharacterized protein</fullName>
    </submittedName>
</protein>
<name>A0AAT9V8A9_9CAUD</name>